<evidence type="ECO:0000313" key="2">
    <source>
        <dbReference type="Proteomes" id="UP001050808"/>
    </source>
</evidence>
<protein>
    <submittedName>
        <fullName evidence="1">Uncharacterized protein</fullName>
    </submittedName>
</protein>
<proteinExistence type="predicted"/>
<dbReference type="EMBL" id="BNDY01000017">
    <property type="protein sequence ID" value="GHI40172.1"/>
    <property type="molecule type" value="Genomic_DNA"/>
</dbReference>
<name>A0ABQ3QSE4_9ACTN</name>
<organism evidence="1 2">
    <name type="scientific">Streptomyces violascens</name>
    <dbReference type="NCBI Taxonomy" id="67381"/>
    <lineage>
        <taxon>Bacteria</taxon>
        <taxon>Bacillati</taxon>
        <taxon>Actinomycetota</taxon>
        <taxon>Actinomycetes</taxon>
        <taxon>Kitasatosporales</taxon>
        <taxon>Streptomycetaceae</taxon>
        <taxon>Streptomyces</taxon>
    </lineage>
</organism>
<reference evidence="1" key="1">
    <citation type="submission" date="2024-05" db="EMBL/GenBank/DDBJ databases">
        <title>Whole genome shotgun sequence of Streptomyces violascens NBRC 12920.</title>
        <authorList>
            <person name="Komaki H."/>
            <person name="Tamura T."/>
        </authorList>
    </citation>
    <scope>NUCLEOTIDE SEQUENCE</scope>
    <source>
        <strain evidence="1">NBRC 12920</strain>
    </source>
</reference>
<evidence type="ECO:0000313" key="1">
    <source>
        <dbReference type="EMBL" id="GHI40172.1"/>
    </source>
</evidence>
<dbReference type="Proteomes" id="UP001050808">
    <property type="component" value="Unassembled WGS sequence"/>
</dbReference>
<keyword evidence="2" id="KW-1185">Reference proteome</keyword>
<accession>A0ABQ3QSE4</accession>
<comment type="caution">
    <text evidence="1">The sequence shown here is derived from an EMBL/GenBank/DDBJ whole genome shotgun (WGS) entry which is preliminary data.</text>
</comment>
<gene>
    <name evidence="1" type="ORF">Sviol_45800</name>
</gene>
<sequence>MTRLRPWLDPEGRPLPSRWEQLGGARWQPRVRDGGPPAVRAQLPAAGVVTTAPVLLTLGRDWEES</sequence>